<feature type="transmembrane region" description="Helical" evidence="1">
    <location>
        <begin position="31"/>
        <end position="49"/>
    </location>
</feature>
<protein>
    <recommendedName>
        <fullName evidence="4">Flp/Fap pilin component</fullName>
    </recommendedName>
</protein>
<evidence type="ECO:0000256" key="1">
    <source>
        <dbReference type="SAM" id="Phobius"/>
    </source>
</evidence>
<evidence type="ECO:0000313" key="3">
    <source>
        <dbReference type="Proteomes" id="UP000029444"/>
    </source>
</evidence>
<keyword evidence="1" id="KW-1133">Transmembrane helix</keyword>
<dbReference type="PATRIC" id="fig|1177154.3.peg.2041"/>
<dbReference type="RefSeq" id="WP_035232735.1">
    <property type="nucleotide sequence ID" value="NZ_ARXV01000007.1"/>
</dbReference>
<dbReference type="AlphaFoldDB" id="A0A095SJ28"/>
<dbReference type="EMBL" id="ARXV01000007">
    <property type="protein sequence ID" value="KGD64641.1"/>
    <property type="molecule type" value="Genomic_DNA"/>
</dbReference>
<dbReference type="STRING" id="1177154.Y5S_02007"/>
<reference evidence="2 3" key="1">
    <citation type="submission" date="2012-09" db="EMBL/GenBank/DDBJ databases">
        <title>Genome Sequence of alkane-degrading Bacterium Alcanivorax sp. 19-m-6.</title>
        <authorList>
            <person name="Lai Q."/>
            <person name="Shao Z."/>
        </authorList>
    </citation>
    <scope>NUCLEOTIDE SEQUENCE [LARGE SCALE GENOMIC DNA]</scope>
    <source>
        <strain evidence="2 3">19-m-6</strain>
    </source>
</reference>
<organism evidence="2 3">
    <name type="scientific">Alcanivorax nanhaiticus</name>
    <dbReference type="NCBI Taxonomy" id="1177154"/>
    <lineage>
        <taxon>Bacteria</taxon>
        <taxon>Pseudomonadati</taxon>
        <taxon>Pseudomonadota</taxon>
        <taxon>Gammaproteobacteria</taxon>
        <taxon>Oceanospirillales</taxon>
        <taxon>Alcanivoracaceae</taxon>
        <taxon>Alcanivorax</taxon>
    </lineage>
</organism>
<keyword evidence="1" id="KW-0812">Transmembrane</keyword>
<evidence type="ECO:0008006" key="4">
    <source>
        <dbReference type="Google" id="ProtNLM"/>
    </source>
</evidence>
<evidence type="ECO:0000313" key="2">
    <source>
        <dbReference type="EMBL" id="KGD64641.1"/>
    </source>
</evidence>
<keyword evidence="1" id="KW-0472">Membrane</keyword>
<comment type="caution">
    <text evidence="2">The sequence shown here is derived from an EMBL/GenBank/DDBJ whole genome shotgun (WGS) entry which is preliminary data.</text>
</comment>
<proteinExistence type="predicted"/>
<dbReference type="Proteomes" id="UP000029444">
    <property type="component" value="Unassembled WGS sequence"/>
</dbReference>
<gene>
    <name evidence="2" type="ORF">Y5S_02007</name>
</gene>
<accession>A0A095SJ28</accession>
<sequence length="74" mass="7704">MSSISRFYHSLLARLFTRMPGRSRGQRGASALEYIVLAAALIIIIGGLATNDTVSTALEGAFENLFSDAAAGGG</sequence>
<dbReference type="OrthoDB" id="6080819at2"/>
<name>A0A095SJ28_9GAMM</name>
<keyword evidence="3" id="KW-1185">Reference proteome</keyword>